<feature type="transmembrane region" description="Helical" evidence="1">
    <location>
        <begin position="20"/>
        <end position="42"/>
    </location>
</feature>
<dbReference type="Proteomes" id="UP000285023">
    <property type="component" value="Unassembled WGS sequence"/>
</dbReference>
<dbReference type="GO" id="GO:0006508">
    <property type="term" value="P:proteolysis"/>
    <property type="evidence" value="ECO:0007669"/>
    <property type="project" value="UniProtKB-KW"/>
</dbReference>
<organism evidence="3 4">
    <name type="scientific">Sphingomonas edaphi</name>
    <dbReference type="NCBI Taxonomy" id="2315689"/>
    <lineage>
        <taxon>Bacteria</taxon>
        <taxon>Pseudomonadati</taxon>
        <taxon>Pseudomonadota</taxon>
        <taxon>Alphaproteobacteria</taxon>
        <taxon>Sphingomonadales</taxon>
        <taxon>Sphingomonadaceae</taxon>
        <taxon>Sphingomonas</taxon>
    </lineage>
</organism>
<keyword evidence="3" id="KW-0645">Protease</keyword>
<reference evidence="3 4" key="1">
    <citation type="submission" date="2018-09" db="EMBL/GenBank/DDBJ databases">
        <title>Sphingomonas sp. DAC4.</title>
        <authorList>
            <person name="Seo T."/>
        </authorList>
    </citation>
    <scope>NUCLEOTIDE SEQUENCE [LARGE SCALE GENOMIC DNA]</scope>
    <source>
        <strain evidence="3 4">DAC4</strain>
    </source>
</reference>
<evidence type="ECO:0000313" key="4">
    <source>
        <dbReference type="Proteomes" id="UP000285023"/>
    </source>
</evidence>
<keyword evidence="3" id="KW-0378">Hydrolase</keyword>
<accession>A0A418Q334</accession>
<evidence type="ECO:0000313" key="3">
    <source>
        <dbReference type="EMBL" id="RIX32274.1"/>
    </source>
</evidence>
<dbReference type="GO" id="GO:0004175">
    <property type="term" value="F:endopeptidase activity"/>
    <property type="evidence" value="ECO:0007669"/>
    <property type="project" value="UniProtKB-ARBA"/>
</dbReference>
<keyword evidence="1" id="KW-0472">Membrane</keyword>
<gene>
    <name evidence="3" type="ORF">D3M59_04750</name>
</gene>
<name>A0A418Q334_9SPHN</name>
<feature type="transmembrane region" description="Helical" evidence="1">
    <location>
        <begin position="54"/>
        <end position="72"/>
    </location>
</feature>
<dbReference type="GO" id="GO:0080120">
    <property type="term" value="P:CAAX-box protein maturation"/>
    <property type="evidence" value="ECO:0007669"/>
    <property type="project" value="UniProtKB-ARBA"/>
</dbReference>
<evidence type="ECO:0000256" key="1">
    <source>
        <dbReference type="SAM" id="Phobius"/>
    </source>
</evidence>
<comment type="caution">
    <text evidence="3">The sequence shown here is derived from an EMBL/GenBank/DDBJ whole genome shotgun (WGS) entry which is preliminary data.</text>
</comment>
<keyword evidence="3" id="KW-0482">Metalloprotease</keyword>
<feature type="domain" description="CAAX prenyl protease 2/Lysostaphin resistance protein A-like" evidence="2">
    <location>
        <begin position="120"/>
        <end position="208"/>
    </location>
</feature>
<dbReference type="AlphaFoldDB" id="A0A418Q334"/>
<feature type="transmembrane region" description="Helical" evidence="1">
    <location>
        <begin position="174"/>
        <end position="196"/>
    </location>
</feature>
<proteinExistence type="predicted"/>
<feature type="transmembrane region" description="Helical" evidence="1">
    <location>
        <begin position="78"/>
        <end position="96"/>
    </location>
</feature>
<protein>
    <submittedName>
        <fullName evidence="3">CPBP family intramembrane metalloprotease</fullName>
    </submittedName>
</protein>
<feature type="transmembrane region" description="Helical" evidence="1">
    <location>
        <begin position="145"/>
        <end position="168"/>
    </location>
</feature>
<keyword evidence="1" id="KW-1133">Transmembrane helix</keyword>
<sequence>MALPCHWFQLRPASAPMHPAVANLMIPIVSLLGVLFVVAMVARDQEQEPISLHMAILCGLIVASLSIGVHDSPPEVPWGWPAAVTLCLGFIGAGLWDQRVYLFGSDGPDRGHVPASGRSLAGLALVALTEELLFRGLMQSSLMGIFNGPGGAAMALFLVNLVFAAMHIGRGLTFALSAGFFGMIMSMTVILSGSVWPAAVTHMAWNLIVGVARRRAAALSV</sequence>
<dbReference type="EMBL" id="QXTF01000001">
    <property type="protein sequence ID" value="RIX32274.1"/>
    <property type="molecule type" value="Genomic_DNA"/>
</dbReference>
<dbReference type="InterPro" id="IPR003675">
    <property type="entry name" value="Rce1/LyrA-like_dom"/>
</dbReference>
<keyword evidence="1" id="KW-0812">Transmembrane</keyword>
<keyword evidence="4" id="KW-1185">Reference proteome</keyword>
<dbReference type="Pfam" id="PF02517">
    <property type="entry name" value="Rce1-like"/>
    <property type="match status" value="1"/>
</dbReference>
<evidence type="ECO:0000259" key="2">
    <source>
        <dbReference type="Pfam" id="PF02517"/>
    </source>
</evidence>
<dbReference type="GO" id="GO:0008237">
    <property type="term" value="F:metallopeptidase activity"/>
    <property type="evidence" value="ECO:0007669"/>
    <property type="project" value="UniProtKB-KW"/>
</dbReference>